<evidence type="ECO:0000313" key="4">
    <source>
        <dbReference type="Proteomes" id="UP000588586"/>
    </source>
</evidence>
<feature type="compositionally biased region" description="Basic and acidic residues" evidence="1">
    <location>
        <begin position="41"/>
        <end position="57"/>
    </location>
</feature>
<organism evidence="3 4">
    <name type="scientific">Knoellia koreensis</name>
    <dbReference type="NCBI Taxonomy" id="2730921"/>
    <lineage>
        <taxon>Bacteria</taxon>
        <taxon>Bacillati</taxon>
        <taxon>Actinomycetota</taxon>
        <taxon>Actinomycetes</taxon>
        <taxon>Micrococcales</taxon>
        <taxon>Intrasporangiaceae</taxon>
        <taxon>Knoellia</taxon>
    </lineage>
</organism>
<name>A0A849HHE5_9MICO</name>
<evidence type="ECO:0000256" key="2">
    <source>
        <dbReference type="SAM" id="Phobius"/>
    </source>
</evidence>
<evidence type="ECO:0000256" key="1">
    <source>
        <dbReference type="SAM" id="MobiDB-lite"/>
    </source>
</evidence>
<protein>
    <submittedName>
        <fullName evidence="3">Uncharacterized protein</fullName>
    </submittedName>
</protein>
<dbReference type="EMBL" id="JABEPQ010000002">
    <property type="protein sequence ID" value="NNM46629.1"/>
    <property type="molecule type" value="Genomic_DNA"/>
</dbReference>
<feature type="transmembrane region" description="Helical" evidence="2">
    <location>
        <begin position="12"/>
        <end position="29"/>
    </location>
</feature>
<proteinExistence type="predicted"/>
<keyword evidence="2" id="KW-0812">Transmembrane</keyword>
<evidence type="ECO:0000313" key="3">
    <source>
        <dbReference type="EMBL" id="NNM46629.1"/>
    </source>
</evidence>
<accession>A0A849HHE5</accession>
<dbReference type="Proteomes" id="UP000588586">
    <property type="component" value="Unassembled WGS sequence"/>
</dbReference>
<gene>
    <name evidence="3" type="ORF">HJG52_11500</name>
</gene>
<keyword evidence="4" id="KW-1185">Reference proteome</keyword>
<feature type="region of interest" description="Disordered" evidence="1">
    <location>
        <begin position="41"/>
        <end position="72"/>
    </location>
</feature>
<dbReference type="AlphaFoldDB" id="A0A849HHE5"/>
<reference evidence="3 4" key="1">
    <citation type="submission" date="2020-04" db="EMBL/GenBank/DDBJ databases">
        <title>Knoellia sp. isolate from air conditioner.</title>
        <authorList>
            <person name="Chea S."/>
            <person name="Kim D.-U."/>
        </authorList>
    </citation>
    <scope>NUCLEOTIDE SEQUENCE [LARGE SCALE GENOMIC DNA]</scope>
    <source>
        <strain evidence="3 4">DB2414S</strain>
    </source>
</reference>
<sequence length="72" mass="8154">MNTPSTAVSPGIWGFLAFFVLALVLYLLMRNMNARMRRMSYRSEELRKEAEAEQDARRKAKQDKASGNGDAS</sequence>
<comment type="caution">
    <text evidence="3">The sequence shown here is derived from an EMBL/GenBank/DDBJ whole genome shotgun (WGS) entry which is preliminary data.</text>
</comment>
<dbReference type="RefSeq" id="WP_171243706.1">
    <property type="nucleotide sequence ID" value="NZ_JABEPQ010000002.1"/>
</dbReference>
<keyword evidence="2" id="KW-1133">Transmembrane helix</keyword>
<keyword evidence="2" id="KW-0472">Membrane</keyword>